<protein>
    <submittedName>
        <fullName evidence="5">Transcriptional regulator</fullName>
    </submittedName>
</protein>
<dbReference type="Gene3D" id="1.10.10.60">
    <property type="entry name" value="Homeodomain-like"/>
    <property type="match status" value="1"/>
</dbReference>
<evidence type="ECO:0000313" key="5">
    <source>
        <dbReference type="EMBL" id="GGY26238.1"/>
    </source>
</evidence>
<sequence>MRMARYLIPPPVKLAPFIRYFHVETGVTGELVVPVTPFPQIGLMLAGNSRVYELDGRLKMEASRTFLTGPSSRPIRLQLSPGAAFISILLRVGQLPRLFPLHCNHLADTSWPLDDVIGVREEAELFSRVMDAPSLGGRISLLGDWLLALAGMREPRGADAFVLPAPRLYLPSDELARQSGLGVRQFERRFLASYGMPLREMRRMLRFVNMLAVLIVRPYAHGRLGFLAQECGYFDQAHMIRDFQLLAGMTPGEFLSATADAGRTELGLMRYAGDERELVFGCRNEEVQIVGFRG</sequence>
<keyword evidence="2" id="KW-0238">DNA-binding</keyword>
<dbReference type="GO" id="GO:0003700">
    <property type="term" value="F:DNA-binding transcription factor activity"/>
    <property type="evidence" value="ECO:0007669"/>
    <property type="project" value="InterPro"/>
</dbReference>
<evidence type="ECO:0000256" key="3">
    <source>
        <dbReference type="ARBA" id="ARBA00023163"/>
    </source>
</evidence>
<reference evidence="5" key="2">
    <citation type="submission" date="2020-09" db="EMBL/GenBank/DDBJ databases">
        <authorList>
            <person name="Sun Q."/>
            <person name="Kim S."/>
        </authorList>
    </citation>
    <scope>NUCLEOTIDE SEQUENCE</scope>
    <source>
        <strain evidence="5">KCTC 32182</strain>
    </source>
</reference>
<dbReference type="InterPro" id="IPR046532">
    <property type="entry name" value="DUF6597"/>
</dbReference>
<name>A0A918P6H5_9NEIS</name>
<feature type="domain" description="HTH araC/xylS-type" evidence="4">
    <location>
        <begin position="173"/>
        <end position="257"/>
    </location>
</feature>
<evidence type="ECO:0000259" key="4">
    <source>
        <dbReference type="PROSITE" id="PS01124"/>
    </source>
</evidence>
<reference evidence="5" key="1">
    <citation type="journal article" date="2014" name="Int. J. Syst. Evol. Microbiol.">
        <title>Complete genome sequence of Corynebacterium casei LMG S-19264T (=DSM 44701T), isolated from a smear-ripened cheese.</title>
        <authorList>
            <consortium name="US DOE Joint Genome Institute (JGI-PGF)"/>
            <person name="Walter F."/>
            <person name="Albersmeier A."/>
            <person name="Kalinowski J."/>
            <person name="Ruckert C."/>
        </authorList>
    </citation>
    <scope>NUCLEOTIDE SEQUENCE</scope>
    <source>
        <strain evidence="5">KCTC 32182</strain>
    </source>
</reference>
<keyword evidence="6" id="KW-1185">Reference proteome</keyword>
<dbReference type="PANTHER" id="PTHR46796:SF13">
    <property type="entry name" value="HTH-TYPE TRANSCRIPTIONAL ACTIVATOR RHAS"/>
    <property type="match status" value="1"/>
</dbReference>
<dbReference type="EMBL" id="BMYX01000022">
    <property type="protein sequence ID" value="GGY26238.1"/>
    <property type="molecule type" value="Genomic_DNA"/>
</dbReference>
<dbReference type="SMART" id="SM00342">
    <property type="entry name" value="HTH_ARAC"/>
    <property type="match status" value="1"/>
</dbReference>
<dbReference type="GO" id="GO:0043565">
    <property type="term" value="F:sequence-specific DNA binding"/>
    <property type="evidence" value="ECO:0007669"/>
    <property type="project" value="InterPro"/>
</dbReference>
<dbReference type="PANTHER" id="PTHR46796">
    <property type="entry name" value="HTH-TYPE TRANSCRIPTIONAL ACTIVATOR RHAS-RELATED"/>
    <property type="match status" value="1"/>
</dbReference>
<evidence type="ECO:0000256" key="1">
    <source>
        <dbReference type="ARBA" id="ARBA00023015"/>
    </source>
</evidence>
<evidence type="ECO:0000313" key="6">
    <source>
        <dbReference type="Proteomes" id="UP000645257"/>
    </source>
</evidence>
<organism evidence="5 6">
    <name type="scientific">Paludibacterium paludis</name>
    <dbReference type="NCBI Taxonomy" id="1225769"/>
    <lineage>
        <taxon>Bacteria</taxon>
        <taxon>Pseudomonadati</taxon>
        <taxon>Pseudomonadota</taxon>
        <taxon>Betaproteobacteria</taxon>
        <taxon>Neisseriales</taxon>
        <taxon>Chromobacteriaceae</taxon>
        <taxon>Paludibacterium</taxon>
    </lineage>
</organism>
<gene>
    <name evidence="5" type="ORF">GCM10011289_32350</name>
</gene>
<dbReference type="Pfam" id="PF20240">
    <property type="entry name" value="DUF6597"/>
    <property type="match status" value="1"/>
</dbReference>
<dbReference type="Pfam" id="PF12833">
    <property type="entry name" value="HTH_18"/>
    <property type="match status" value="1"/>
</dbReference>
<proteinExistence type="predicted"/>
<dbReference type="InterPro" id="IPR050204">
    <property type="entry name" value="AraC_XylS_family_regulators"/>
</dbReference>
<evidence type="ECO:0000256" key="2">
    <source>
        <dbReference type="ARBA" id="ARBA00023125"/>
    </source>
</evidence>
<dbReference type="PROSITE" id="PS01124">
    <property type="entry name" value="HTH_ARAC_FAMILY_2"/>
    <property type="match status" value="1"/>
</dbReference>
<keyword evidence="3" id="KW-0804">Transcription</keyword>
<dbReference type="Proteomes" id="UP000645257">
    <property type="component" value="Unassembled WGS sequence"/>
</dbReference>
<comment type="caution">
    <text evidence="5">The sequence shown here is derived from an EMBL/GenBank/DDBJ whole genome shotgun (WGS) entry which is preliminary data.</text>
</comment>
<dbReference type="InterPro" id="IPR018060">
    <property type="entry name" value="HTH_AraC"/>
</dbReference>
<dbReference type="AlphaFoldDB" id="A0A918P6H5"/>
<accession>A0A918P6H5</accession>
<keyword evidence="1" id="KW-0805">Transcription regulation</keyword>